<organism evidence="1 2">
    <name type="scientific">Spongiactinospora gelatinilytica</name>
    <dbReference type="NCBI Taxonomy" id="2666298"/>
    <lineage>
        <taxon>Bacteria</taxon>
        <taxon>Bacillati</taxon>
        <taxon>Actinomycetota</taxon>
        <taxon>Actinomycetes</taxon>
        <taxon>Streptosporangiales</taxon>
        <taxon>Streptosporangiaceae</taxon>
        <taxon>Spongiactinospora</taxon>
    </lineage>
</organism>
<dbReference type="Proteomes" id="UP000248544">
    <property type="component" value="Unassembled WGS sequence"/>
</dbReference>
<reference evidence="1 2" key="1">
    <citation type="submission" date="2018-01" db="EMBL/GenBank/DDBJ databases">
        <title>Draft genome sequence of Sphaerisporangium sp. 7K107.</title>
        <authorList>
            <person name="Sahin N."/>
            <person name="Saygin H."/>
            <person name="Ay H."/>
        </authorList>
    </citation>
    <scope>NUCLEOTIDE SEQUENCE [LARGE SCALE GENOMIC DNA]</scope>
    <source>
        <strain evidence="1 2">7K107</strain>
    </source>
</reference>
<keyword evidence="2" id="KW-1185">Reference proteome</keyword>
<dbReference type="RefSeq" id="WP_111170513.1">
    <property type="nucleotide sequence ID" value="NZ_POUA01000292.1"/>
</dbReference>
<sequence>MDALTPGHRVHLASMEATFPGWALVVRDGWWWATKRVPPTPEQIAAGVLPDFARPGPFELLAALTVQQGILMSLGAA</sequence>
<protein>
    <submittedName>
        <fullName evidence="1">Uncharacterized protein</fullName>
    </submittedName>
</protein>
<comment type="caution">
    <text evidence="1">The sequence shown here is derived from an EMBL/GenBank/DDBJ whole genome shotgun (WGS) entry which is preliminary data.</text>
</comment>
<evidence type="ECO:0000313" key="2">
    <source>
        <dbReference type="Proteomes" id="UP000248544"/>
    </source>
</evidence>
<gene>
    <name evidence="1" type="ORF">C1I98_28595</name>
</gene>
<dbReference type="EMBL" id="POUA01000292">
    <property type="protein sequence ID" value="PZG33720.1"/>
    <property type="molecule type" value="Genomic_DNA"/>
</dbReference>
<dbReference type="AlphaFoldDB" id="A0A2W2G8L3"/>
<proteinExistence type="predicted"/>
<name>A0A2W2G8L3_9ACTN</name>
<evidence type="ECO:0000313" key="1">
    <source>
        <dbReference type="EMBL" id="PZG33720.1"/>
    </source>
</evidence>
<accession>A0A2W2G8L3</accession>